<evidence type="ECO:0000259" key="6">
    <source>
        <dbReference type="Pfam" id="PF00520"/>
    </source>
</evidence>
<feature type="transmembrane region" description="Helical" evidence="5">
    <location>
        <begin position="27"/>
        <end position="52"/>
    </location>
</feature>
<dbReference type="Pfam" id="PF00520">
    <property type="entry name" value="Ion_trans"/>
    <property type="match status" value="1"/>
</dbReference>
<evidence type="ECO:0000313" key="8">
    <source>
        <dbReference type="RefSeq" id="XP_005756035.1"/>
    </source>
</evidence>
<accession>A0A9Y3W1K2</accession>
<evidence type="ECO:0000256" key="4">
    <source>
        <dbReference type="ARBA" id="ARBA00023136"/>
    </source>
</evidence>
<dbReference type="Gene3D" id="1.10.287.70">
    <property type="match status" value="1"/>
</dbReference>
<keyword evidence="7" id="KW-1185">Reference proteome</keyword>
<dbReference type="RefSeq" id="XP_005756035.1">
    <property type="nucleotide sequence ID" value="XM_005755978.1"/>
</dbReference>
<keyword evidence="4 5" id="KW-0472">Membrane</keyword>
<proteinExistence type="predicted"/>
<protein>
    <submittedName>
        <fullName evidence="8">Sodium channel protein type 4 subunit alpha B-like</fullName>
    </submittedName>
</protein>
<sequence length="100" mass="11659">MSLFRLMMHDFWEGLMQLTLRTAGKSYLIVFLFVFFPGCFFLLSLILAVVVVTRAEQEETRDAEAIQREEEFGRIVEVLKRREEEEVSKDSLLPQELGGQ</sequence>
<dbReference type="Proteomes" id="UP000695023">
    <property type="component" value="Unplaced"/>
</dbReference>
<dbReference type="GO" id="GO:0001518">
    <property type="term" value="C:voltage-gated sodium channel complex"/>
    <property type="evidence" value="ECO:0007669"/>
    <property type="project" value="TreeGrafter"/>
</dbReference>
<dbReference type="GeneID" id="102202406"/>
<evidence type="ECO:0000313" key="7">
    <source>
        <dbReference type="Proteomes" id="UP000695023"/>
    </source>
</evidence>
<keyword evidence="2 5" id="KW-0812">Transmembrane</keyword>
<dbReference type="InterPro" id="IPR043203">
    <property type="entry name" value="VGCC_Ca_Na"/>
</dbReference>
<dbReference type="InterPro" id="IPR005821">
    <property type="entry name" value="Ion_trans_dom"/>
</dbReference>
<evidence type="ECO:0000256" key="3">
    <source>
        <dbReference type="ARBA" id="ARBA00022989"/>
    </source>
</evidence>
<dbReference type="GO" id="GO:0005248">
    <property type="term" value="F:voltage-gated sodium channel activity"/>
    <property type="evidence" value="ECO:0007669"/>
    <property type="project" value="TreeGrafter"/>
</dbReference>
<dbReference type="AlphaFoldDB" id="A0A9Y3W1K2"/>
<keyword evidence="3 5" id="KW-1133">Transmembrane helix</keyword>
<name>A0A9Y3W1K2_9CICH</name>
<organism evidence="7 8">
    <name type="scientific">Pundamilia nyererei</name>
    <dbReference type="NCBI Taxonomy" id="303518"/>
    <lineage>
        <taxon>Eukaryota</taxon>
        <taxon>Metazoa</taxon>
        <taxon>Chordata</taxon>
        <taxon>Craniata</taxon>
        <taxon>Vertebrata</taxon>
        <taxon>Euteleostomi</taxon>
        <taxon>Actinopterygii</taxon>
        <taxon>Neopterygii</taxon>
        <taxon>Teleostei</taxon>
        <taxon>Neoteleostei</taxon>
        <taxon>Acanthomorphata</taxon>
        <taxon>Ovalentaria</taxon>
        <taxon>Cichlomorphae</taxon>
        <taxon>Cichliformes</taxon>
        <taxon>Cichlidae</taxon>
        <taxon>African cichlids</taxon>
        <taxon>Pseudocrenilabrinae</taxon>
        <taxon>Haplochromini</taxon>
        <taxon>Pundamilia</taxon>
    </lineage>
</organism>
<comment type="subcellular location">
    <subcellularLocation>
        <location evidence="1">Membrane</location>
        <topology evidence="1">Multi-pass membrane protein</topology>
    </subcellularLocation>
</comment>
<gene>
    <name evidence="8" type="primary">LOC102202406</name>
</gene>
<dbReference type="GO" id="GO:0019228">
    <property type="term" value="P:neuronal action potential"/>
    <property type="evidence" value="ECO:0007669"/>
    <property type="project" value="TreeGrafter"/>
</dbReference>
<feature type="domain" description="Ion transport" evidence="6">
    <location>
        <begin position="1"/>
        <end position="61"/>
    </location>
</feature>
<evidence type="ECO:0000256" key="2">
    <source>
        <dbReference type="ARBA" id="ARBA00022692"/>
    </source>
</evidence>
<dbReference type="PANTHER" id="PTHR10037:SF223">
    <property type="entry name" value="SODIUM CHANNEL PROTEIN TYPE 4 SUBUNIT ALPHA"/>
    <property type="match status" value="1"/>
</dbReference>
<dbReference type="PANTHER" id="PTHR10037">
    <property type="entry name" value="VOLTAGE-GATED CATION CHANNEL CALCIUM AND SODIUM"/>
    <property type="match status" value="1"/>
</dbReference>
<evidence type="ECO:0000256" key="5">
    <source>
        <dbReference type="SAM" id="Phobius"/>
    </source>
</evidence>
<dbReference type="GO" id="GO:0086010">
    <property type="term" value="P:membrane depolarization during action potential"/>
    <property type="evidence" value="ECO:0007669"/>
    <property type="project" value="TreeGrafter"/>
</dbReference>
<reference evidence="8" key="1">
    <citation type="submission" date="2025-08" db="UniProtKB">
        <authorList>
            <consortium name="RefSeq"/>
        </authorList>
    </citation>
    <scope>IDENTIFICATION</scope>
</reference>
<evidence type="ECO:0000256" key="1">
    <source>
        <dbReference type="ARBA" id="ARBA00004141"/>
    </source>
</evidence>